<reference evidence="1" key="1">
    <citation type="journal article" date="2021" name="Proc. Natl. Acad. Sci. U.S.A.">
        <title>A Catalog of Tens of Thousands of Viruses from Human Metagenomes Reveals Hidden Associations with Chronic Diseases.</title>
        <authorList>
            <person name="Tisza M.J."/>
            <person name="Buck C.B."/>
        </authorList>
    </citation>
    <scope>NUCLEOTIDE SEQUENCE</scope>
    <source>
        <strain evidence="1">CtNQr16</strain>
    </source>
</reference>
<name>A0A8S5MAW0_9CAUD</name>
<proteinExistence type="predicted"/>
<dbReference type="EMBL" id="BK014863">
    <property type="protein sequence ID" value="DAD79304.1"/>
    <property type="molecule type" value="Genomic_DNA"/>
</dbReference>
<protein>
    <submittedName>
        <fullName evidence="1">Tail component</fullName>
    </submittedName>
</protein>
<accession>A0A8S5MAW0</accession>
<sequence length="121" mass="13986">MVDARVQILDLLKEIETDGLKVSMNFPKKIDTVPLITFFEINNSNTNIKIRDLLSYQIDVWADSFESVIDLAMLADEKMITLGFKRDYVTPDSDSVDASGLYRKTLRYSRYVDVRTNRLID</sequence>
<organism evidence="1">
    <name type="scientific">Myoviridae sp. ctNQr16</name>
    <dbReference type="NCBI Taxonomy" id="2826644"/>
    <lineage>
        <taxon>Viruses</taxon>
        <taxon>Duplodnaviria</taxon>
        <taxon>Heunggongvirae</taxon>
        <taxon>Uroviricota</taxon>
        <taxon>Caudoviricetes</taxon>
    </lineage>
</organism>
<evidence type="ECO:0000313" key="1">
    <source>
        <dbReference type="EMBL" id="DAD79304.1"/>
    </source>
</evidence>